<evidence type="ECO:0000256" key="1">
    <source>
        <dbReference type="ARBA" id="ARBA00009437"/>
    </source>
</evidence>
<dbReference type="GO" id="GO:0043565">
    <property type="term" value="F:sequence-specific DNA binding"/>
    <property type="evidence" value="ECO:0007669"/>
    <property type="project" value="TreeGrafter"/>
</dbReference>
<dbReference type="eggNOG" id="COG0583">
    <property type="taxonomic scope" value="Bacteria"/>
</dbReference>
<keyword evidence="3" id="KW-0238">DNA-binding</keyword>
<dbReference type="InterPro" id="IPR058163">
    <property type="entry name" value="LysR-type_TF_proteobact-type"/>
</dbReference>
<evidence type="ECO:0000256" key="2">
    <source>
        <dbReference type="ARBA" id="ARBA00023015"/>
    </source>
</evidence>
<comment type="caution">
    <text evidence="6">The sequence shown here is derived from an EMBL/GenBank/DDBJ whole genome shotgun (WGS) entry which is preliminary data.</text>
</comment>
<evidence type="ECO:0000256" key="3">
    <source>
        <dbReference type="ARBA" id="ARBA00023125"/>
    </source>
</evidence>
<gene>
    <name evidence="6" type="primary">yafC</name>
    <name evidence="6" type="ORF">EV102420_02_00930</name>
</gene>
<dbReference type="Proteomes" id="UP000029462">
    <property type="component" value="Unassembled WGS sequence"/>
</dbReference>
<dbReference type="SUPFAM" id="SSF46785">
    <property type="entry name" value="Winged helix' DNA-binding domain"/>
    <property type="match status" value="1"/>
</dbReference>
<keyword evidence="2" id="KW-0805">Transcription regulation</keyword>
<dbReference type="PROSITE" id="PS50931">
    <property type="entry name" value="HTH_LYSR"/>
    <property type="match status" value="1"/>
</dbReference>
<evidence type="ECO:0000259" key="5">
    <source>
        <dbReference type="PROSITE" id="PS50931"/>
    </source>
</evidence>
<dbReference type="AlphaFoldDB" id="A0A090UZR8"/>
<feature type="domain" description="HTH lysR-type" evidence="5">
    <location>
        <begin position="41"/>
        <end position="98"/>
    </location>
</feature>
<comment type="similarity">
    <text evidence="1">Belongs to the LysR transcriptional regulatory family.</text>
</comment>
<dbReference type="Gene3D" id="3.40.190.290">
    <property type="match status" value="1"/>
</dbReference>
<keyword evidence="7" id="KW-1185">Reference proteome</keyword>
<dbReference type="InterPro" id="IPR036388">
    <property type="entry name" value="WH-like_DNA-bd_sf"/>
</dbReference>
<dbReference type="InterPro" id="IPR000847">
    <property type="entry name" value="LysR_HTH_N"/>
</dbReference>
<reference evidence="6 7" key="1">
    <citation type="submission" date="2014-09" db="EMBL/GenBank/DDBJ databases">
        <title>Whole genome shotgun sequence of Escherichia vulneris NBRC 102420.</title>
        <authorList>
            <person name="Yoshida Y."/>
            <person name="Hosoyama A."/>
            <person name="Tsuchikane K."/>
            <person name="Ohji S."/>
            <person name="Ichikawa N."/>
            <person name="Kimura A."/>
            <person name="Yamazoe A."/>
            <person name="Ezaki T."/>
            <person name="Fujita N."/>
        </authorList>
    </citation>
    <scope>NUCLEOTIDE SEQUENCE [LARGE SCALE GENOMIC DNA]</scope>
    <source>
        <strain evidence="6 7">NBRC 102420</strain>
    </source>
</reference>
<name>A0A090UZR8_PSEVU</name>
<proteinExistence type="inferred from homology"/>
<dbReference type="GO" id="GO:0006351">
    <property type="term" value="P:DNA-templated transcription"/>
    <property type="evidence" value="ECO:0007669"/>
    <property type="project" value="TreeGrafter"/>
</dbReference>
<dbReference type="STRING" id="1115515.EV102420_02_00930"/>
<protein>
    <submittedName>
        <fullName evidence="6">Putative LysR family transcriptional regulator YafC</fullName>
    </submittedName>
</protein>
<dbReference type="SUPFAM" id="SSF53850">
    <property type="entry name" value="Periplasmic binding protein-like II"/>
    <property type="match status" value="1"/>
</dbReference>
<dbReference type="PANTHER" id="PTHR30537">
    <property type="entry name" value="HTH-TYPE TRANSCRIPTIONAL REGULATOR"/>
    <property type="match status" value="1"/>
</dbReference>
<dbReference type="GO" id="GO:0003700">
    <property type="term" value="F:DNA-binding transcription factor activity"/>
    <property type="evidence" value="ECO:0007669"/>
    <property type="project" value="InterPro"/>
</dbReference>
<evidence type="ECO:0000313" key="6">
    <source>
        <dbReference type="EMBL" id="GAL56489.1"/>
    </source>
</evidence>
<dbReference type="CDD" id="cd08422">
    <property type="entry name" value="PBP2_CrgA_like"/>
    <property type="match status" value="1"/>
</dbReference>
<sequence length="345" mass="38376">MTTSPLRTEAQQPKATFNIKKRYNAGNTFAGSALMNDTGSITLRALRFFVAVYDKQSFSAVARREGVSASMISRTVIQLENVLGQQLFYRNTRAVIPTEAGHLFMVHARAMLENMHSAQTELQNRAAVPAGLVRINAPVFFGQHHIAPWLSDLVARYPQLQIELNQTDDYIDPHRDAADLIFRIGTLTDSSFHARILGTQRYYLAASPDYVAKHGVPQTPAELNQHRCLVYSGSSGPNRWLFNAEGSEWVHYPVAAHLSSNNAETLLTAALGGMGIVLFPDWMVGSCLRQGTLVELLADYHPTINAGPQHIAVIYPNTRHPPLTVRAVIDYFVEVYGTPLYWQVT</sequence>
<dbReference type="Pfam" id="PF03466">
    <property type="entry name" value="LysR_substrate"/>
    <property type="match status" value="1"/>
</dbReference>
<organism evidence="6 7">
    <name type="scientific">Pseudescherichia vulneris NBRC 102420</name>
    <dbReference type="NCBI Taxonomy" id="1115515"/>
    <lineage>
        <taxon>Bacteria</taxon>
        <taxon>Pseudomonadati</taxon>
        <taxon>Pseudomonadota</taxon>
        <taxon>Gammaproteobacteria</taxon>
        <taxon>Enterobacterales</taxon>
        <taxon>Enterobacteriaceae</taxon>
        <taxon>Pseudescherichia</taxon>
    </lineage>
</organism>
<keyword evidence="4" id="KW-0804">Transcription</keyword>
<dbReference type="Gene3D" id="1.10.10.10">
    <property type="entry name" value="Winged helix-like DNA-binding domain superfamily/Winged helix DNA-binding domain"/>
    <property type="match status" value="1"/>
</dbReference>
<dbReference type="Pfam" id="PF00126">
    <property type="entry name" value="HTH_1"/>
    <property type="match status" value="1"/>
</dbReference>
<evidence type="ECO:0000313" key="7">
    <source>
        <dbReference type="Proteomes" id="UP000029462"/>
    </source>
</evidence>
<accession>A0A090UZR8</accession>
<dbReference type="PANTHER" id="PTHR30537:SF5">
    <property type="entry name" value="HTH-TYPE TRANSCRIPTIONAL ACTIVATOR TTDR-RELATED"/>
    <property type="match status" value="1"/>
</dbReference>
<dbReference type="InterPro" id="IPR036390">
    <property type="entry name" value="WH_DNA-bd_sf"/>
</dbReference>
<dbReference type="EMBL" id="BBMZ01000002">
    <property type="protein sequence ID" value="GAL56489.1"/>
    <property type="molecule type" value="Genomic_DNA"/>
</dbReference>
<dbReference type="InterPro" id="IPR005119">
    <property type="entry name" value="LysR_subst-bd"/>
</dbReference>
<evidence type="ECO:0000256" key="4">
    <source>
        <dbReference type="ARBA" id="ARBA00023163"/>
    </source>
</evidence>
<dbReference type="FunFam" id="1.10.10.10:FF:000001">
    <property type="entry name" value="LysR family transcriptional regulator"/>
    <property type="match status" value="1"/>
</dbReference>